<sequence>MLKINFLATILLITLSMGSIQGALHSLNSDWANWLCCYRIAFCGFVSNCPGQDVMACQGSTPIGTFANRVASWYTGTSDNSPSLVISSTAGLESFKITIEPALDNVPVLIYSDSFKLYTSPYLWNYSPITTSLASISSSTIFSIYGDLSFLPTDVTLGQVRIFHPDGTSTQCQYPTFNIAHNLINCLNTPQSSDTIDKKNTVIASFKKSNTYKYEYWALLEYTDSGSSTTSGSAGSSF</sequence>
<feature type="signal peptide" evidence="1">
    <location>
        <begin position="1"/>
        <end position="22"/>
    </location>
</feature>
<reference evidence="2" key="1">
    <citation type="submission" date="2020-01" db="EMBL/GenBank/DDBJ databases">
        <title>Development of genomics and gene disruption for Polysphondylium violaceum indicates a role for the polyketide synthase stlB in stalk morphogenesis.</title>
        <authorList>
            <person name="Narita B."/>
            <person name="Kawabe Y."/>
            <person name="Kin K."/>
            <person name="Saito T."/>
            <person name="Gibbs R."/>
            <person name="Kuspa A."/>
            <person name="Muzny D."/>
            <person name="Queller D."/>
            <person name="Richards S."/>
            <person name="Strassman J."/>
            <person name="Sucgang R."/>
            <person name="Worley K."/>
            <person name="Schaap P."/>
        </authorList>
    </citation>
    <scope>NUCLEOTIDE SEQUENCE</scope>
    <source>
        <strain evidence="2">QSvi11</strain>
    </source>
</reference>
<organism evidence="2 3">
    <name type="scientific">Polysphondylium violaceum</name>
    <dbReference type="NCBI Taxonomy" id="133409"/>
    <lineage>
        <taxon>Eukaryota</taxon>
        <taxon>Amoebozoa</taxon>
        <taxon>Evosea</taxon>
        <taxon>Eumycetozoa</taxon>
        <taxon>Dictyostelia</taxon>
        <taxon>Dictyosteliales</taxon>
        <taxon>Dictyosteliaceae</taxon>
        <taxon>Polysphondylium</taxon>
    </lineage>
</organism>
<dbReference type="EMBL" id="AJWJ01000232">
    <property type="protein sequence ID" value="KAF2073025.1"/>
    <property type="molecule type" value="Genomic_DNA"/>
</dbReference>
<protein>
    <recommendedName>
        <fullName evidence="4">Carbohydrate binding domain-containing protein</fullName>
    </recommendedName>
</protein>
<gene>
    <name evidence="2" type="ORF">CYY_005671</name>
</gene>
<keyword evidence="1" id="KW-0732">Signal</keyword>
<evidence type="ECO:0008006" key="4">
    <source>
        <dbReference type="Google" id="ProtNLM"/>
    </source>
</evidence>
<keyword evidence="3" id="KW-1185">Reference proteome</keyword>
<proteinExistence type="predicted"/>
<dbReference type="Proteomes" id="UP000695562">
    <property type="component" value="Unassembled WGS sequence"/>
</dbReference>
<accession>A0A8J4PTV9</accession>
<evidence type="ECO:0000313" key="2">
    <source>
        <dbReference type="EMBL" id="KAF2073025.1"/>
    </source>
</evidence>
<name>A0A8J4PTV9_9MYCE</name>
<evidence type="ECO:0000256" key="1">
    <source>
        <dbReference type="SAM" id="SignalP"/>
    </source>
</evidence>
<feature type="chain" id="PRO_5035227796" description="Carbohydrate binding domain-containing protein" evidence="1">
    <location>
        <begin position="23"/>
        <end position="238"/>
    </location>
</feature>
<evidence type="ECO:0000313" key="3">
    <source>
        <dbReference type="Proteomes" id="UP000695562"/>
    </source>
</evidence>
<dbReference type="AlphaFoldDB" id="A0A8J4PTV9"/>
<comment type="caution">
    <text evidence="2">The sequence shown here is derived from an EMBL/GenBank/DDBJ whole genome shotgun (WGS) entry which is preliminary data.</text>
</comment>